<evidence type="ECO:0000313" key="1">
    <source>
        <dbReference type="EMBL" id="AWV90906.1"/>
    </source>
</evidence>
<accession>A0A2Z4FQH7</accession>
<name>A0A2Z4FQH7_9DELT</name>
<reference evidence="1 2" key="1">
    <citation type="submission" date="2018-06" db="EMBL/GenBank/DDBJ databases">
        <title>Lujinxingia sediminis gen. nov. sp. nov., a new facultative anaerobic member of the class Deltaproteobacteria, and proposal of Lujinxingaceae fam. nov.</title>
        <authorList>
            <person name="Guo L.-Y."/>
            <person name="Li C.-M."/>
            <person name="Wang S."/>
            <person name="Du Z.-J."/>
        </authorList>
    </citation>
    <scope>NUCLEOTIDE SEQUENCE [LARGE SCALE GENOMIC DNA]</scope>
    <source>
        <strain evidence="1 2">FA350</strain>
    </source>
</reference>
<dbReference type="AlphaFoldDB" id="A0A2Z4FQH7"/>
<gene>
    <name evidence="1" type="ORF">DN745_16885</name>
</gene>
<dbReference type="KEGG" id="bsed:DN745_16885"/>
<protein>
    <submittedName>
        <fullName evidence="1">Uncharacterized protein</fullName>
    </submittedName>
</protein>
<dbReference type="Proteomes" id="UP000249799">
    <property type="component" value="Chromosome"/>
</dbReference>
<keyword evidence="2" id="KW-1185">Reference proteome</keyword>
<organism evidence="1 2">
    <name type="scientific">Bradymonas sediminis</name>
    <dbReference type="NCBI Taxonomy" id="1548548"/>
    <lineage>
        <taxon>Bacteria</taxon>
        <taxon>Deltaproteobacteria</taxon>
        <taxon>Bradymonadales</taxon>
        <taxon>Bradymonadaceae</taxon>
        <taxon>Bradymonas</taxon>
    </lineage>
</organism>
<dbReference type="EMBL" id="CP030032">
    <property type="protein sequence ID" value="AWV90906.1"/>
    <property type="molecule type" value="Genomic_DNA"/>
</dbReference>
<evidence type="ECO:0000313" key="2">
    <source>
        <dbReference type="Proteomes" id="UP000249799"/>
    </source>
</evidence>
<sequence>MRPGIFRSFSSRAGRCLFCFFGLFGGGFGGSLSGGFRRVVAHQGLSDKAANTHDGEDGDESDGDTLFHFFHHNLYPLALLKI</sequence>
<proteinExistence type="predicted"/>